<accession>A0A9R1UNS8</accession>
<evidence type="ECO:0008006" key="4">
    <source>
        <dbReference type="Google" id="ProtNLM"/>
    </source>
</evidence>
<dbReference type="PANTHER" id="PTHR35476">
    <property type="entry name" value="MUCIN-LIKE PROTEIN"/>
    <property type="match status" value="1"/>
</dbReference>
<evidence type="ECO:0000256" key="1">
    <source>
        <dbReference type="SAM" id="MobiDB-lite"/>
    </source>
</evidence>
<gene>
    <name evidence="2" type="ORF">LSAT_V11C800390350</name>
</gene>
<dbReference type="Proteomes" id="UP000235145">
    <property type="component" value="Unassembled WGS sequence"/>
</dbReference>
<organism evidence="2 3">
    <name type="scientific">Lactuca sativa</name>
    <name type="common">Garden lettuce</name>
    <dbReference type="NCBI Taxonomy" id="4236"/>
    <lineage>
        <taxon>Eukaryota</taxon>
        <taxon>Viridiplantae</taxon>
        <taxon>Streptophyta</taxon>
        <taxon>Embryophyta</taxon>
        <taxon>Tracheophyta</taxon>
        <taxon>Spermatophyta</taxon>
        <taxon>Magnoliopsida</taxon>
        <taxon>eudicotyledons</taxon>
        <taxon>Gunneridae</taxon>
        <taxon>Pentapetalae</taxon>
        <taxon>asterids</taxon>
        <taxon>campanulids</taxon>
        <taxon>Asterales</taxon>
        <taxon>Asteraceae</taxon>
        <taxon>Cichorioideae</taxon>
        <taxon>Cichorieae</taxon>
        <taxon>Lactucinae</taxon>
        <taxon>Lactuca</taxon>
    </lineage>
</organism>
<dbReference type="AlphaFoldDB" id="A0A9R1UNS8"/>
<dbReference type="PANTHER" id="PTHR35476:SF2">
    <property type="entry name" value="MUCIN-LIKE PROTEIN"/>
    <property type="match status" value="1"/>
</dbReference>
<feature type="region of interest" description="Disordered" evidence="1">
    <location>
        <begin position="330"/>
        <end position="352"/>
    </location>
</feature>
<dbReference type="EMBL" id="NBSK02000008">
    <property type="protein sequence ID" value="KAJ0190278.1"/>
    <property type="molecule type" value="Genomic_DNA"/>
</dbReference>
<keyword evidence="3" id="KW-1185">Reference proteome</keyword>
<name>A0A9R1UNS8_LACSA</name>
<proteinExistence type="predicted"/>
<dbReference type="InterPro" id="IPR052851">
    <property type="entry name" value="GCD1_mitochondrial"/>
</dbReference>
<protein>
    <recommendedName>
        <fullName evidence="4">Mucin-like protein</fullName>
    </recommendedName>
</protein>
<comment type="caution">
    <text evidence="2">The sequence shown here is derived from an EMBL/GenBank/DDBJ whole genome shotgun (WGS) entry which is preliminary data.</text>
</comment>
<evidence type="ECO:0000313" key="3">
    <source>
        <dbReference type="Proteomes" id="UP000235145"/>
    </source>
</evidence>
<reference evidence="2 3" key="1">
    <citation type="journal article" date="2017" name="Nat. Commun.">
        <title>Genome assembly with in vitro proximity ligation data and whole-genome triplication in lettuce.</title>
        <authorList>
            <person name="Reyes-Chin-Wo S."/>
            <person name="Wang Z."/>
            <person name="Yang X."/>
            <person name="Kozik A."/>
            <person name="Arikit S."/>
            <person name="Song C."/>
            <person name="Xia L."/>
            <person name="Froenicke L."/>
            <person name="Lavelle D.O."/>
            <person name="Truco M.J."/>
            <person name="Xia R."/>
            <person name="Zhu S."/>
            <person name="Xu C."/>
            <person name="Xu H."/>
            <person name="Xu X."/>
            <person name="Cox K."/>
            <person name="Korf I."/>
            <person name="Meyers B.C."/>
            <person name="Michelmore R.W."/>
        </authorList>
    </citation>
    <scope>NUCLEOTIDE SEQUENCE [LARGE SCALE GENOMIC DNA]</scope>
    <source>
        <strain evidence="3">cv. Salinas</strain>
        <tissue evidence="2">Seedlings</tissue>
    </source>
</reference>
<evidence type="ECO:0000313" key="2">
    <source>
        <dbReference type="EMBL" id="KAJ0190278.1"/>
    </source>
</evidence>
<sequence length="352" mass="40571">MKKIGSFSSLINRRCSATAKTYLRRLSTKTSDGRDEWNDAWETAWLPEYLSAKNRAPWEADVNFSIADTPEALDPDTKAFVEDMSDNWEQRRKKVGSKSKRQEEEERLLKMKEEGKSLYSLENVKMDYRVMKQRVHAGLWVKEIEKMEEAKLGDSSGGAGDDLDRFLDSASEYSLPLSFSRLNLITGARVLFLVIIACFRIRICQQSMSKLRLVIRMKPSNIKHTSCFCRIFDSKPTDSSDLKNKPDGWETTSKAQDGNIWEMTQREEDILLQEYERRIAFSKFQIASFIKQHIFSRRRPIDGWKYMIEELGPNARRGKGSVTRLPSLADASTQPFKEEKIPISTGVPTRGR</sequence>